<dbReference type="InterPro" id="IPR038740">
    <property type="entry name" value="BioF2-like_GNAT_dom"/>
</dbReference>
<proteinExistence type="predicted"/>
<dbReference type="Pfam" id="PF13480">
    <property type="entry name" value="Acetyltransf_6"/>
    <property type="match status" value="1"/>
</dbReference>
<reference evidence="2 3" key="1">
    <citation type="submission" date="2016-10" db="EMBL/GenBank/DDBJ databases">
        <authorList>
            <person name="Varghese N."/>
            <person name="Submissions S."/>
        </authorList>
    </citation>
    <scope>NUCLEOTIDE SEQUENCE [LARGE SCALE GENOMIC DNA]</scope>
    <source>
        <strain evidence="2 3">DSM 29073</strain>
    </source>
</reference>
<dbReference type="PANTHER" id="PTHR36174:SF1">
    <property type="entry name" value="LIPID II:GLYCINE GLYCYLTRANSFERASE"/>
    <property type="match status" value="1"/>
</dbReference>
<protein>
    <submittedName>
        <fullName evidence="2">Acetyltransferase (GNAT) domain-containing protein</fullName>
    </submittedName>
</protein>
<gene>
    <name evidence="2" type="ORF">SAMN05444001_101282</name>
</gene>
<name>A0A8G2BTX9_9BACT</name>
<dbReference type="RefSeq" id="WP_103982230.1">
    <property type="nucleotide sequence ID" value="NZ_FNVS01000001.1"/>
</dbReference>
<dbReference type="InterPro" id="IPR016181">
    <property type="entry name" value="Acyl_CoA_acyltransferase"/>
</dbReference>
<dbReference type="Proteomes" id="UP000236725">
    <property type="component" value="Unassembled WGS sequence"/>
</dbReference>
<dbReference type="PANTHER" id="PTHR36174">
    <property type="entry name" value="LIPID II:GLYCINE GLYCYLTRANSFERASE"/>
    <property type="match status" value="1"/>
</dbReference>
<dbReference type="EMBL" id="FNVS01000001">
    <property type="protein sequence ID" value="SEF46090.1"/>
    <property type="molecule type" value="Genomic_DNA"/>
</dbReference>
<dbReference type="AlphaFoldDB" id="A0A8G2BTX9"/>
<dbReference type="GO" id="GO:0016740">
    <property type="term" value="F:transferase activity"/>
    <property type="evidence" value="ECO:0007669"/>
    <property type="project" value="UniProtKB-KW"/>
</dbReference>
<evidence type="ECO:0000313" key="2">
    <source>
        <dbReference type="EMBL" id="SEF46090.1"/>
    </source>
</evidence>
<sequence>MTNKDKYRLLCTTEKNIPIFSRDWWLDAVCGEANWDVLLIEQKGRMQAALPLYIPHRGIISMPPYTQTMGPWFAKASEDTKYTTELGRRQTLCKTFTEALKAYPHFLQNFNYEITDWLPFYWDGYKQTTRYTYLLSDLADLDKIWDNMSANTRRNIQKAKDKHQITVKKGIPAEEFLKVQDMTFQRQQTSNPVDKEVLMDLISVCREREQGDIWGGYDESGQLHAAAFVVWQNNSAYYIAGGGNPDLRESGAHSLILWECIRYTSLYSTRFDFEGSMLPGVERFFREFGAIQMPFFTITKGKLSLLYRAWLKLGRIIKR</sequence>
<accession>A0A8G2BTX9</accession>
<feature type="domain" description="BioF2-like acetyltransferase" evidence="1">
    <location>
        <begin position="150"/>
        <end position="273"/>
    </location>
</feature>
<dbReference type="SUPFAM" id="SSF55729">
    <property type="entry name" value="Acyl-CoA N-acyltransferases (Nat)"/>
    <property type="match status" value="1"/>
</dbReference>
<evidence type="ECO:0000313" key="3">
    <source>
        <dbReference type="Proteomes" id="UP000236725"/>
    </source>
</evidence>
<organism evidence="2 3">
    <name type="scientific">Parabacteroides chinchillae</name>
    <dbReference type="NCBI Taxonomy" id="871327"/>
    <lineage>
        <taxon>Bacteria</taxon>
        <taxon>Pseudomonadati</taxon>
        <taxon>Bacteroidota</taxon>
        <taxon>Bacteroidia</taxon>
        <taxon>Bacteroidales</taxon>
        <taxon>Tannerellaceae</taxon>
        <taxon>Parabacteroides</taxon>
    </lineage>
</organism>
<dbReference type="Gene3D" id="3.40.630.30">
    <property type="match status" value="1"/>
</dbReference>
<dbReference type="InterPro" id="IPR050644">
    <property type="entry name" value="PG_Glycine_Bridge_Synth"/>
</dbReference>
<keyword evidence="2" id="KW-0808">Transferase</keyword>
<evidence type="ECO:0000259" key="1">
    <source>
        <dbReference type="Pfam" id="PF13480"/>
    </source>
</evidence>
<keyword evidence="3" id="KW-1185">Reference proteome</keyword>
<comment type="caution">
    <text evidence="2">The sequence shown here is derived from an EMBL/GenBank/DDBJ whole genome shotgun (WGS) entry which is preliminary data.</text>
</comment>